<dbReference type="InterPro" id="IPR012910">
    <property type="entry name" value="Plug_dom"/>
</dbReference>
<dbReference type="PROSITE" id="PS52016">
    <property type="entry name" value="TONB_DEPENDENT_REC_3"/>
    <property type="match status" value="1"/>
</dbReference>
<keyword evidence="1" id="KW-1134">Transmembrane beta strand</keyword>
<sequence length="838" mass="95922">MLEIVLHLSLYSIEKTKLPLKSKFYVITLLFFVVSISGISQTATIKGIILDDNNTPIPNVNIKWNTSGTTTNNNGFYIFNIPANQDISVEFTHLSYKKVASKFHLKNGEILEFNPVMNTATEQIATIIINNTSQREVEGIITLKPETIRKIPGANAGVENLLLTLPGVSNNNELSTQYSVRGGNYDENLVYVNGIEVYRPFLIRSGQQEGLSFVNTDLVQNVDFSAGGFQAKYGDKLSSVLDITYKTPYQFEVNTDLSLLGGSISVENISKDSKFTGIAGIRYRDNSLLVDEKETETNYQPSFADIQTYLTYKFSNKFHLSFLGNASINKYNYQPETRQTNFGTFSNPIALLVFYEGQEKDQYRTFFGAFKGTYFANDNLNLNLLASTYHTTEEEYFDILAQYRLGEVNTDIGGENLGEVEYSRGIGSQLNHGRNDLDALISNFEHKGDYKINNNRFEWSVKYTHEDIRDRLIEWEVIDSAGFSIRPPKTSPNEQPYVAYSGPLEAFQNVRSVNKTQIDRIQAYLQWSKRSTIGSSDVWYNAGVRAHNWSVNGMGIEKTNQTVFSPRAQFAIKPDWKKDMLFRVATGLYYQPPFYRELRDANGVVQPNVKAQQSYHIVLGNDYSFKMWDRPFKLTSEAYYKNLNDVNTYTLENVRIRYRASNNAKAYAYGLDMRLNGEFVPGTESWFSFGYLKTEENIDERGYIARPTDQRLKFAALFQDYVPNVPNLKVYLNLVYNTGLPGGSPSYADVYEYQNRLPDYKRADLGLQFVLVDANKQFNSGWKKPFKALSFGFEIYNMFDVQNSITNTWVRDVYTKRQYGIPNYLTPRVFNVRTTMKF</sequence>
<comment type="caution">
    <text evidence="3">The sequence shown here is derived from an EMBL/GenBank/DDBJ whole genome shotgun (WGS) entry which is preliminary data.</text>
</comment>
<gene>
    <name evidence="3" type="ORF">MKW35_08925</name>
</gene>
<dbReference type="InterPro" id="IPR008969">
    <property type="entry name" value="CarboxyPept-like_regulatory"/>
</dbReference>
<dbReference type="SUPFAM" id="SSF49464">
    <property type="entry name" value="Carboxypeptidase regulatory domain-like"/>
    <property type="match status" value="1"/>
</dbReference>
<keyword evidence="1" id="KW-0472">Membrane</keyword>
<evidence type="ECO:0000313" key="3">
    <source>
        <dbReference type="EMBL" id="MCH4552740.1"/>
    </source>
</evidence>
<comment type="similarity">
    <text evidence="1">Belongs to the TonB-dependent receptor family.</text>
</comment>
<dbReference type="InterPro" id="IPR037066">
    <property type="entry name" value="Plug_dom_sf"/>
</dbReference>
<accession>A0ABS9RIG2</accession>
<evidence type="ECO:0000259" key="2">
    <source>
        <dbReference type="Pfam" id="PF07715"/>
    </source>
</evidence>
<keyword evidence="1" id="KW-0813">Transport</keyword>
<evidence type="ECO:0000313" key="4">
    <source>
        <dbReference type="Proteomes" id="UP001156141"/>
    </source>
</evidence>
<organism evidence="3 4">
    <name type="scientific">Aestuariibaculum lutulentum</name>
    <dbReference type="NCBI Taxonomy" id="2920935"/>
    <lineage>
        <taxon>Bacteria</taxon>
        <taxon>Pseudomonadati</taxon>
        <taxon>Bacteroidota</taxon>
        <taxon>Flavobacteriia</taxon>
        <taxon>Flavobacteriales</taxon>
        <taxon>Flavobacteriaceae</taxon>
    </lineage>
</organism>
<dbReference type="InterPro" id="IPR039426">
    <property type="entry name" value="TonB-dep_rcpt-like"/>
</dbReference>
<dbReference type="RefSeq" id="WP_240573117.1">
    <property type="nucleotide sequence ID" value="NZ_CP136709.1"/>
</dbReference>
<name>A0ABS9RIG2_9FLAO</name>
<dbReference type="SUPFAM" id="SSF56935">
    <property type="entry name" value="Porins"/>
    <property type="match status" value="1"/>
</dbReference>
<dbReference type="Gene3D" id="2.170.130.10">
    <property type="entry name" value="TonB-dependent receptor, plug domain"/>
    <property type="match status" value="1"/>
</dbReference>
<evidence type="ECO:0000256" key="1">
    <source>
        <dbReference type="PROSITE-ProRule" id="PRU01360"/>
    </source>
</evidence>
<keyword evidence="4" id="KW-1185">Reference proteome</keyword>
<comment type="subcellular location">
    <subcellularLocation>
        <location evidence="1">Cell outer membrane</location>
        <topology evidence="1">Multi-pass membrane protein</topology>
    </subcellularLocation>
</comment>
<proteinExistence type="inferred from homology"/>
<dbReference type="Gene3D" id="2.60.40.1120">
    <property type="entry name" value="Carboxypeptidase-like, regulatory domain"/>
    <property type="match status" value="1"/>
</dbReference>
<keyword evidence="1" id="KW-0998">Cell outer membrane</keyword>
<keyword evidence="1" id="KW-0812">Transmembrane</keyword>
<protein>
    <submittedName>
        <fullName evidence="3">Carboxypeptidase-like regulatory domain-containing protein</fullName>
    </submittedName>
</protein>
<dbReference type="Proteomes" id="UP001156141">
    <property type="component" value="Unassembled WGS sequence"/>
</dbReference>
<dbReference type="Pfam" id="PF13715">
    <property type="entry name" value="CarbopepD_reg_2"/>
    <property type="match status" value="1"/>
</dbReference>
<dbReference type="EMBL" id="JAKVQD010000003">
    <property type="protein sequence ID" value="MCH4552740.1"/>
    <property type="molecule type" value="Genomic_DNA"/>
</dbReference>
<feature type="domain" description="TonB-dependent receptor plug" evidence="2">
    <location>
        <begin position="142"/>
        <end position="235"/>
    </location>
</feature>
<reference evidence="3" key="1">
    <citation type="submission" date="2022-02" db="EMBL/GenBank/DDBJ databases">
        <title>Aestuariibaculum sp., a marine bacterium isolated from sediment in Guangxi.</title>
        <authorList>
            <person name="Ying J."/>
        </authorList>
    </citation>
    <scope>NUCLEOTIDE SEQUENCE</scope>
    <source>
        <strain evidence="3">L182</strain>
    </source>
</reference>
<dbReference type="Pfam" id="PF07715">
    <property type="entry name" value="Plug"/>
    <property type="match status" value="1"/>
</dbReference>